<evidence type="ECO:0000313" key="13">
    <source>
        <dbReference type="EMBL" id="CAK9268215.1"/>
    </source>
</evidence>
<reference evidence="13 14" key="1">
    <citation type="submission" date="2024-02" db="EMBL/GenBank/DDBJ databases">
        <authorList>
            <consortium name="ELIXIR-Norway"/>
            <consortium name="Elixir Norway"/>
        </authorList>
    </citation>
    <scope>NUCLEOTIDE SEQUENCE [LARGE SCALE GENOMIC DNA]</scope>
</reference>
<dbReference type="SMART" id="SM00365">
    <property type="entry name" value="LRR_SD22"/>
    <property type="match status" value="4"/>
</dbReference>
<keyword evidence="2" id="KW-0963">Cytoplasm</keyword>
<comment type="similarity">
    <text evidence="10">Belongs to the DRC3 family.</text>
</comment>
<dbReference type="PROSITE" id="PS51450">
    <property type="entry name" value="LRR"/>
    <property type="match status" value="4"/>
</dbReference>
<dbReference type="Proteomes" id="UP001497444">
    <property type="component" value="Chromosome 2"/>
</dbReference>
<feature type="coiled-coil region" evidence="12">
    <location>
        <begin position="333"/>
        <end position="360"/>
    </location>
</feature>
<evidence type="ECO:0000256" key="11">
    <source>
        <dbReference type="ARBA" id="ARBA00040950"/>
    </source>
</evidence>
<keyword evidence="8" id="KW-0206">Cytoskeleton</keyword>
<dbReference type="PANTHER" id="PTHR45973">
    <property type="entry name" value="PROTEIN PHOSPHATASE 1 REGULATORY SUBUNIT SDS22-RELATED"/>
    <property type="match status" value="1"/>
</dbReference>
<keyword evidence="3" id="KW-0433">Leucine-rich repeat</keyword>
<dbReference type="InterPro" id="IPR032675">
    <property type="entry name" value="LRR_dom_sf"/>
</dbReference>
<evidence type="ECO:0000313" key="14">
    <source>
        <dbReference type="Proteomes" id="UP001497444"/>
    </source>
</evidence>
<evidence type="ECO:0000256" key="5">
    <source>
        <dbReference type="ARBA" id="ARBA00022846"/>
    </source>
</evidence>
<dbReference type="InterPro" id="IPR050576">
    <property type="entry name" value="Cilia_flagella_integrity"/>
</dbReference>
<evidence type="ECO:0000256" key="6">
    <source>
        <dbReference type="ARBA" id="ARBA00023054"/>
    </source>
</evidence>
<protein>
    <recommendedName>
        <fullName evidence="11">Dynein regulatory complex subunit 3</fullName>
    </recommendedName>
</protein>
<sequence length="539" mass="62490">MEGKAITTNVLRSSILIEGTSGEGLEERRKSLPLKVVTWLQFSFRGIKQIDYLVGFESLTRLQLDNNNLTTIEKLDHLITLTELDLSFNHITKIEGVSKLTRLVDLSFYNNKLTTIEGLDTLEDLASLSLGNNEIKDLDKVFYLRQFRNLRLLCLEGNPLCKDPEYKLYTIAYMRVLLYLDHHLVFANLLKQAREQYQDALQELKDKEKKEEIAWKERNLKEVEKVLFEKANLLGIDDFLDMMLKTDVEHQKLIVVPNLMIEALAEYKERFLIVAEEVKSAIVALHNTREQEKMLHKLAVEGVLKRRDNEGRVLCRTLHKKKKQIFEECLQDRTTAELKLNELLDDCTQLQEKLFEIEGETYCELSLLWNEFEENFFTTIDAAKGNFANLYPLFFWGVFDNILTFGALRMAENRYSEVLSATSSLLIDQFANMGIEDDVDDEGARMLLSDKEVFNNAIQASKDAHGLSMDIAEDGKVKVEEALRKKTYDEGINYMVQRNRERITEIWFVVKQHQDEINGVFKQIFHGDVSSVRSRSVDN</sequence>
<comment type="subcellular location">
    <subcellularLocation>
        <location evidence="1">Cytoplasm</location>
        <location evidence="1">Cytoskeleton</location>
        <location evidence="1">Flagellum axoneme</location>
    </subcellularLocation>
</comment>
<gene>
    <name evidence="13" type="ORF">CSSPJE1EN1_LOCUS13693</name>
</gene>
<proteinExistence type="inferred from homology"/>
<keyword evidence="6 12" id="KW-0175">Coiled coil</keyword>
<evidence type="ECO:0000256" key="9">
    <source>
        <dbReference type="ARBA" id="ARBA00023273"/>
    </source>
</evidence>
<evidence type="ECO:0000256" key="12">
    <source>
        <dbReference type="SAM" id="Coils"/>
    </source>
</evidence>
<organism evidence="13 14">
    <name type="scientific">Sphagnum jensenii</name>
    <dbReference type="NCBI Taxonomy" id="128206"/>
    <lineage>
        <taxon>Eukaryota</taxon>
        <taxon>Viridiplantae</taxon>
        <taxon>Streptophyta</taxon>
        <taxon>Embryophyta</taxon>
        <taxon>Bryophyta</taxon>
        <taxon>Sphagnophytina</taxon>
        <taxon>Sphagnopsida</taxon>
        <taxon>Sphagnales</taxon>
        <taxon>Sphagnaceae</taxon>
        <taxon>Sphagnum</taxon>
    </lineage>
</organism>
<evidence type="ECO:0000256" key="10">
    <source>
        <dbReference type="ARBA" id="ARBA00038378"/>
    </source>
</evidence>
<dbReference type="Pfam" id="PF14580">
    <property type="entry name" value="LRR_9"/>
    <property type="match status" value="1"/>
</dbReference>
<evidence type="ECO:0000256" key="1">
    <source>
        <dbReference type="ARBA" id="ARBA00004611"/>
    </source>
</evidence>
<keyword evidence="9" id="KW-0966">Cell projection</keyword>
<keyword evidence="4" id="KW-0677">Repeat</keyword>
<dbReference type="Gene3D" id="3.80.10.10">
    <property type="entry name" value="Ribonuclease Inhibitor"/>
    <property type="match status" value="1"/>
</dbReference>
<dbReference type="EMBL" id="OZ020097">
    <property type="protein sequence ID" value="CAK9268215.1"/>
    <property type="molecule type" value="Genomic_DNA"/>
</dbReference>
<name>A0ABP0WR79_9BRYO</name>
<evidence type="ECO:0000256" key="7">
    <source>
        <dbReference type="ARBA" id="ARBA00023069"/>
    </source>
</evidence>
<keyword evidence="7" id="KW-0969">Cilium</keyword>
<keyword evidence="14" id="KW-1185">Reference proteome</keyword>
<dbReference type="InterPro" id="IPR001611">
    <property type="entry name" value="Leu-rich_rpt"/>
</dbReference>
<evidence type="ECO:0000256" key="3">
    <source>
        <dbReference type="ARBA" id="ARBA00022614"/>
    </source>
</evidence>
<evidence type="ECO:0000256" key="2">
    <source>
        <dbReference type="ARBA" id="ARBA00022490"/>
    </source>
</evidence>
<dbReference type="SUPFAM" id="SSF52075">
    <property type="entry name" value="Outer arm dynein light chain 1"/>
    <property type="match status" value="1"/>
</dbReference>
<dbReference type="PANTHER" id="PTHR45973:SF12">
    <property type="entry name" value="DYNEIN REGULATORY COMPLEX SUBUNIT 3"/>
    <property type="match status" value="1"/>
</dbReference>
<evidence type="ECO:0000256" key="8">
    <source>
        <dbReference type="ARBA" id="ARBA00023212"/>
    </source>
</evidence>
<feature type="coiled-coil region" evidence="12">
    <location>
        <begin position="187"/>
        <end position="214"/>
    </location>
</feature>
<evidence type="ECO:0000256" key="4">
    <source>
        <dbReference type="ARBA" id="ARBA00022737"/>
    </source>
</evidence>
<keyword evidence="5" id="KW-0282">Flagellum</keyword>
<accession>A0ABP0WR79</accession>